<proteinExistence type="predicted"/>
<organism evidence="2 3">
    <name type="scientific">Arachis hypogaea</name>
    <name type="common">Peanut</name>
    <dbReference type="NCBI Taxonomy" id="3818"/>
    <lineage>
        <taxon>Eukaryota</taxon>
        <taxon>Viridiplantae</taxon>
        <taxon>Streptophyta</taxon>
        <taxon>Embryophyta</taxon>
        <taxon>Tracheophyta</taxon>
        <taxon>Spermatophyta</taxon>
        <taxon>Magnoliopsida</taxon>
        <taxon>eudicotyledons</taxon>
        <taxon>Gunneridae</taxon>
        <taxon>Pentapetalae</taxon>
        <taxon>rosids</taxon>
        <taxon>fabids</taxon>
        <taxon>Fabales</taxon>
        <taxon>Fabaceae</taxon>
        <taxon>Papilionoideae</taxon>
        <taxon>50 kb inversion clade</taxon>
        <taxon>dalbergioids sensu lato</taxon>
        <taxon>Dalbergieae</taxon>
        <taxon>Pterocarpus clade</taxon>
        <taxon>Arachis</taxon>
    </lineage>
</organism>
<evidence type="ECO:0000256" key="1">
    <source>
        <dbReference type="SAM" id="MobiDB-lite"/>
    </source>
</evidence>
<dbReference type="Proteomes" id="UP000464620">
    <property type="component" value="Chromosome B09"/>
</dbReference>
<dbReference type="AlphaFoldDB" id="A0A6B9VD12"/>
<evidence type="ECO:0000313" key="2">
    <source>
        <dbReference type="EMBL" id="QHN79530.1"/>
    </source>
</evidence>
<sequence length="104" mass="11126">MFNIERADSEQSVLQREAERVRDGGSRFIEEDDSDAGGDGGSEGSPCIQGPVRTPPHPSQQVPPGRALPSMEVRERASLLREVPVRAPHGAHASDAEDQGTSLP</sequence>
<dbReference type="EMBL" id="CP031001">
    <property type="protein sequence ID" value="QHN79530.1"/>
    <property type="molecule type" value="Genomic_DNA"/>
</dbReference>
<gene>
    <name evidence="2" type="ORF">DS421_19g670760</name>
</gene>
<name>A0A6B9VD12_ARAHY</name>
<feature type="region of interest" description="Disordered" evidence="1">
    <location>
        <begin position="1"/>
        <end position="104"/>
    </location>
</feature>
<evidence type="ECO:0000313" key="3">
    <source>
        <dbReference type="Proteomes" id="UP000464620"/>
    </source>
</evidence>
<protein>
    <submittedName>
        <fullName evidence="2">Uncharacterized protein</fullName>
    </submittedName>
</protein>
<reference evidence="2 3" key="1">
    <citation type="submission" date="2020-01" db="EMBL/GenBank/DDBJ databases">
        <title>Genome sequence of Arachis hypogaea, cultivar Shitouqi.</title>
        <authorList>
            <person name="Zhuang W."/>
            <person name="Chen H."/>
            <person name="Varshney R."/>
            <person name="Wang D."/>
            <person name="Ming R."/>
        </authorList>
    </citation>
    <scope>NUCLEOTIDE SEQUENCE [LARGE SCALE GENOMIC DNA]</scope>
    <source>
        <tissue evidence="2">Young leaf</tissue>
    </source>
</reference>
<feature type="compositionally biased region" description="Basic and acidic residues" evidence="1">
    <location>
        <begin position="16"/>
        <end position="29"/>
    </location>
</feature>
<accession>A0A6B9VD12</accession>